<keyword evidence="1" id="KW-0812">Transmembrane</keyword>
<dbReference type="EMBL" id="SGWV01000010">
    <property type="protein sequence ID" value="RZS53379.1"/>
    <property type="molecule type" value="Genomic_DNA"/>
</dbReference>
<feature type="transmembrane region" description="Helical" evidence="1">
    <location>
        <begin position="199"/>
        <end position="220"/>
    </location>
</feature>
<gene>
    <name evidence="3" type="ORF">EV685_3007</name>
</gene>
<feature type="signal peptide" evidence="2">
    <location>
        <begin position="1"/>
        <end position="24"/>
    </location>
</feature>
<reference evidence="3 4" key="1">
    <citation type="submission" date="2019-02" db="EMBL/GenBank/DDBJ databases">
        <title>Genomic Encyclopedia of Type Strains, Phase IV (KMG-IV): sequencing the most valuable type-strain genomes for metagenomic binning, comparative biology and taxonomic classification.</title>
        <authorList>
            <person name="Goeker M."/>
        </authorList>
    </citation>
    <scope>NUCLEOTIDE SEQUENCE [LARGE SCALE GENOMIC DNA]</scope>
    <source>
        <strain evidence="3 4">DSM 10617</strain>
    </source>
</reference>
<feature type="transmembrane region" description="Helical" evidence="1">
    <location>
        <begin position="325"/>
        <end position="349"/>
    </location>
</feature>
<accession>A0A4Q7LIX4</accession>
<organism evidence="3 4">
    <name type="scientific">Sphaerotilus mobilis</name>
    <dbReference type="NCBI Taxonomy" id="47994"/>
    <lineage>
        <taxon>Bacteria</taxon>
        <taxon>Pseudomonadati</taxon>
        <taxon>Pseudomonadota</taxon>
        <taxon>Betaproteobacteria</taxon>
        <taxon>Burkholderiales</taxon>
        <taxon>Sphaerotilaceae</taxon>
        <taxon>Sphaerotilus</taxon>
    </lineage>
</organism>
<dbReference type="OrthoDB" id="9808870at2"/>
<dbReference type="AlphaFoldDB" id="A0A4Q7LIX4"/>
<dbReference type="Proteomes" id="UP000293433">
    <property type="component" value="Unassembled WGS sequence"/>
</dbReference>
<dbReference type="RefSeq" id="WP_130482819.1">
    <property type="nucleotide sequence ID" value="NZ_SGWV01000010.1"/>
</dbReference>
<comment type="caution">
    <text evidence="3">The sequence shown here is derived from an EMBL/GenBank/DDBJ whole genome shotgun (WGS) entry which is preliminary data.</text>
</comment>
<dbReference type="Pfam" id="PF13795">
    <property type="entry name" value="HupE_UreJ_2"/>
    <property type="match status" value="1"/>
</dbReference>
<name>A0A4Q7LIX4_9BURK</name>
<feature type="transmembrane region" description="Helical" evidence="1">
    <location>
        <begin position="240"/>
        <end position="260"/>
    </location>
</feature>
<keyword evidence="1" id="KW-0472">Membrane</keyword>
<feature type="chain" id="PRO_5020435666" evidence="2">
    <location>
        <begin position="25"/>
        <end position="390"/>
    </location>
</feature>
<sequence>MNTRQIAAGLCAAWALCLAAPAFAHKASDAYLRWQVDGAAGQVAERLDIALRDLDRELDLDADADGRLSWGEVRRRWPDIQALADANVRLAADGRACQAVSHGPAQLDQHSDGRHAVLTRQWRCSGPIRQLQARYALFERSDPQHRGVAQVGWGEGAALGTAVFVPGPVPQNFDAPGLPSTAQAATGWIGFVVQGLHHILIGTDHVLFLLALLLPAVLVWRPAQAGWTPSQDRRGMTLDVFKVVSAFTVAHSITLALAAFDLLNPPSRWIESLIAASVVLVALNNLRPVVALHRWPLTFAFGLVHGFGFAAVLKDLGLQGDGLLAPLLGFNLGVELGQLLIVALVLPLAWRWRAHAAYRRVVLQAGSLLIAALALVWLVERAFDVALIAP</sequence>
<keyword evidence="4" id="KW-1185">Reference proteome</keyword>
<keyword evidence="1" id="KW-1133">Transmembrane helix</keyword>
<dbReference type="InterPro" id="IPR018247">
    <property type="entry name" value="EF_Hand_1_Ca_BS"/>
</dbReference>
<evidence type="ECO:0000313" key="3">
    <source>
        <dbReference type="EMBL" id="RZS53379.1"/>
    </source>
</evidence>
<evidence type="ECO:0000256" key="2">
    <source>
        <dbReference type="SAM" id="SignalP"/>
    </source>
</evidence>
<evidence type="ECO:0000256" key="1">
    <source>
        <dbReference type="SAM" id="Phobius"/>
    </source>
</evidence>
<protein>
    <submittedName>
        <fullName evidence="3">HupE/UreJ protein</fullName>
    </submittedName>
</protein>
<feature type="transmembrane region" description="Helical" evidence="1">
    <location>
        <begin position="361"/>
        <end position="379"/>
    </location>
</feature>
<evidence type="ECO:0000313" key="4">
    <source>
        <dbReference type="Proteomes" id="UP000293433"/>
    </source>
</evidence>
<feature type="transmembrane region" description="Helical" evidence="1">
    <location>
        <begin position="295"/>
        <end position="313"/>
    </location>
</feature>
<feature type="transmembrane region" description="Helical" evidence="1">
    <location>
        <begin position="266"/>
        <end position="283"/>
    </location>
</feature>
<dbReference type="PROSITE" id="PS00018">
    <property type="entry name" value="EF_HAND_1"/>
    <property type="match status" value="1"/>
</dbReference>
<dbReference type="InterPro" id="IPR032809">
    <property type="entry name" value="Put_HupE_UreJ"/>
</dbReference>
<proteinExistence type="predicted"/>
<keyword evidence="2" id="KW-0732">Signal</keyword>